<dbReference type="InterPro" id="IPR020459">
    <property type="entry name" value="AMP-binding"/>
</dbReference>
<evidence type="ECO:0000313" key="3">
    <source>
        <dbReference type="EMBL" id="PZT52250.1"/>
    </source>
</evidence>
<evidence type="ECO:0000256" key="1">
    <source>
        <dbReference type="ARBA" id="ARBA00022737"/>
    </source>
</evidence>
<dbReference type="GO" id="GO:0031177">
    <property type="term" value="F:phosphopantetheine binding"/>
    <property type="evidence" value="ECO:0007669"/>
    <property type="project" value="TreeGrafter"/>
</dbReference>
<dbReference type="FunFam" id="3.40.50.980:FF:000001">
    <property type="entry name" value="Non-ribosomal peptide synthetase"/>
    <property type="match status" value="1"/>
</dbReference>
<dbReference type="GO" id="GO:0005829">
    <property type="term" value="C:cytosol"/>
    <property type="evidence" value="ECO:0007669"/>
    <property type="project" value="TreeGrafter"/>
</dbReference>
<dbReference type="InterPro" id="IPR000873">
    <property type="entry name" value="AMP-dep_synth/lig_dom"/>
</dbReference>
<evidence type="ECO:0000259" key="2">
    <source>
        <dbReference type="Pfam" id="PF00501"/>
    </source>
</evidence>
<accession>A0A2W6NXV5</accession>
<dbReference type="PRINTS" id="PR00154">
    <property type="entry name" value="AMPBINDING"/>
</dbReference>
<sequence length="163" mass="17930">LTYAELNVRANRLAATLRTSGIGRESIVGILAERSVDLLIAVLAVWKAGGAYVPLDPDYPADRVRFMLEDSGAKVLLTQTPLRERAEAWLGEEQLALAKVLYLDDETAYSEERTNAPMLGFDQDSSLVSGMDSFHEARPEDLAYVIYTSGTTGKPKGVMIEHR</sequence>
<dbReference type="EMBL" id="QKWW01000117">
    <property type="protein sequence ID" value="PZT52250.1"/>
    <property type="molecule type" value="Genomic_DNA"/>
</dbReference>
<dbReference type="RefSeq" id="WP_146259798.1">
    <property type="nucleotide sequence ID" value="NZ_QKWW01000117.1"/>
</dbReference>
<protein>
    <recommendedName>
        <fullName evidence="2">AMP-dependent synthetase/ligase domain-containing protein</fullName>
    </recommendedName>
</protein>
<dbReference type="InterPro" id="IPR020845">
    <property type="entry name" value="AMP-binding_CS"/>
</dbReference>
<feature type="non-terminal residue" evidence="3">
    <location>
        <position position="163"/>
    </location>
</feature>
<dbReference type="PROSITE" id="PS00455">
    <property type="entry name" value="AMP_BINDING"/>
    <property type="match status" value="1"/>
</dbReference>
<feature type="domain" description="AMP-dependent synthetase/ligase" evidence="2">
    <location>
        <begin position="1"/>
        <end position="163"/>
    </location>
</feature>
<comment type="caution">
    <text evidence="3">The sequence shown here is derived from an EMBL/GenBank/DDBJ whole genome shotgun (WGS) entry which is preliminary data.</text>
</comment>
<keyword evidence="1" id="KW-0677">Repeat</keyword>
<proteinExistence type="predicted"/>
<name>A0A2W6NXV5_9BACL</name>
<dbReference type="Pfam" id="PF00501">
    <property type="entry name" value="AMP-binding"/>
    <property type="match status" value="1"/>
</dbReference>
<gene>
    <name evidence="3" type="ORF">DN757_28355</name>
</gene>
<dbReference type="PANTHER" id="PTHR45527">
    <property type="entry name" value="NONRIBOSOMAL PEPTIDE SYNTHETASE"/>
    <property type="match status" value="1"/>
</dbReference>
<feature type="non-terminal residue" evidence="3">
    <location>
        <position position="1"/>
    </location>
</feature>
<evidence type="ECO:0000313" key="4">
    <source>
        <dbReference type="Proteomes" id="UP000249204"/>
    </source>
</evidence>
<reference evidence="3 4" key="1">
    <citation type="submission" date="2018-06" db="EMBL/GenBank/DDBJ databases">
        <title>Isolation of heavy metals resistant Paenibacillus silvae NC2 from Gold-Copper mine in ZiJin, China.</title>
        <authorList>
            <person name="Xu J."/>
            <person name="Mazhar H.S."/>
            <person name="Rensing C."/>
        </authorList>
    </citation>
    <scope>NUCLEOTIDE SEQUENCE [LARGE SCALE GENOMIC DNA]</scope>
    <source>
        <strain evidence="3 4">NC2</strain>
    </source>
</reference>
<dbReference type="PANTHER" id="PTHR45527:SF1">
    <property type="entry name" value="FATTY ACID SYNTHASE"/>
    <property type="match status" value="1"/>
</dbReference>
<organism evidence="3 4">
    <name type="scientific">Paenibacillus silvae</name>
    <dbReference type="NCBI Taxonomy" id="1325358"/>
    <lineage>
        <taxon>Bacteria</taxon>
        <taxon>Bacillati</taxon>
        <taxon>Bacillota</taxon>
        <taxon>Bacilli</taxon>
        <taxon>Bacillales</taxon>
        <taxon>Paenibacillaceae</taxon>
        <taxon>Paenibacillus</taxon>
    </lineage>
</organism>
<dbReference type="Proteomes" id="UP000249204">
    <property type="component" value="Unassembled WGS sequence"/>
</dbReference>
<dbReference type="AlphaFoldDB" id="A0A2W6NXV5"/>
<dbReference type="SUPFAM" id="SSF56801">
    <property type="entry name" value="Acetyl-CoA synthetase-like"/>
    <property type="match status" value="1"/>
</dbReference>
<dbReference type="GO" id="GO:0044550">
    <property type="term" value="P:secondary metabolite biosynthetic process"/>
    <property type="evidence" value="ECO:0007669"/>
    <property type="project" value="TreeGrafter"/>
</dbReference>
<dbReference type="Gene3D" id="3.40.50.980">
    <property type="match status" value="1"/>
</dbReference>
<dbReference type="GO" id="GO:0043041">
    <property type="term" value="P:amino acid activation for nonribosomal peptide biosynthetic process"/>
    <property type="evidence" value="ECO:0007669"/>
    <property type="project" value="TreeGrafter"/>
</dbReference>